<dbReference type="AlphaFoldDB" id="A0A3N4J2C4"/>
<proteinExistence type="predicted"/>
<name>A0A3N4J2C4_9PEZI</name>
<accession>A0A3N4J2C4</accession>
<sequence length="85" mass="10116">MLKLIASELSDLDLCNLCLVCQIINNVVQDVWWAKFLNIYYEPSSKLPGKPYDWGRAYRLRQQILLRDPPPMEFWTEHLSEKMET</sequence>
<reference evidence="1 2" key="1">
    <citation type="journal article" date="2018" name="Nat. Ecol. Evol.">
        <title>Pezizomycetes genomes reveal the molecular basis of ectomycorrhizal truffle lifestyle.</title>
        <authorList>
            <person name="Murat C."/>
            <person name="Payen T."/>
            <person name="Noel B."/>
            <person name="Kuo A."/>
            <person name="Morin E."/>
            <person name="Chen J."/>
            <person name="Kohler A."/>
            <person name="Krizsan K."/>
            <person name="Balestrini R."/>
            <person name="Da Silva C."/>
            <person name="Montanini B."/>
            <person name="Hainaut M."/>
            <person name="Levati E."/>
            <person name="Barry K.W."/>
            <person name="Belfiori B."/>
            <person name="Cichocki N."/>
            <person name="Clum A."/>
            <person name="Dockter R.B."/>
            <person name="Fauchery L."/>
            <person name="Guy J."/>
            <person name="Iotti M."/>
            <person name="Le Tacon F."/>
            <person name="Lindquist E.A."/>
            <person name="Lipzen A."/>
            <person name="Malagnac F."/>
            <person name="Mello A."/>
            <person name="Molinier V."/>
            <person name="Miyauchi S."/>
            <person name="Poulain J."/>
            <person name="Riccioni C."/>
            <person name="Rubini A."/>
            <person name="Sitrit Y."/>
            <person name="Splivallo R."/>
            <person name="Traeger S."/>
            <person name="Wang M."/>
            <person name="Zifcakova L."/>
            <person name="Wipf D."/>
            <person name="Zambonelli A."/>
            <person name="Paolocci F."/>
            <person name="Nowrousian M."/>
            <person name="Ottonello S."/>
            <person name="Baldrian P."/>
            <person name="Spatafora J.W."/>
            <person name="Henrissat B."/>
            <person name="Nagy L.G."/>
            <person name="Aury J.M."/>
            <person name="Wincker P."/>
            <person name="Grigoriev I.V."/>
            <person name="Bonfante P."/>
            <person name="Martin F.M."/>
        </authorList>
    </citation>
    <scope>NUCLEOTIDE SEQUENCE [LARGE SCALE GENOMIC DNA]</scope>
    <source>
        <strain evidence="1 2">120613-1</strain>
    </source>
</reference>
<evidence type="ECO:0008006" key="3">
    <source>
        <dbReference type="Google" id="ProtNLM"/>
    </source>
</evidence>
<dbReference type="InterPro" id="IPR036047">
    <property type="entry name" value="F-box-like_dom_sf"/>
</dbReference>
<dbReference type="Proteomes" id="UP000276215">
    <property type="component" value="Unassembled WGS sequence"/>
</dbReference>
<dbReference type="STRING" id="1336337.A0A3N4J2C4"/>
<protein>
    <recommendedName>
        <fullName evidence="3">F-box domain-containing protein</fullName>
    </recommendedName>
</protein>
<gene>
    <name evidence="1" type="ORF">L873DRAFT_1847801</name>
</gene>
<organism evidence="1 2">
    <name type="scientific">Choiromyces venosus 120613-1</name>
    <dbReference type="NCBI Taxonomy" id="1336337"/>
    <lineage>
        <taxon>Eukaryota</taxon>
        <taxon>Fungi</taxon>
        <taxon>Dikarya</taxon>
        <taxon>Ascomycota</taxon>
        <taxon>Pezizomycotina</taxon>
        <taxon>Pezizomycetes</taxon>
        <taxon>Pezizales</taxon>
        <taxon>Tuberaceae</taxon>
        <taxon>Choiromyces</taxon>
    </lineage>
</organism>
<evidence type="ECO:0000313" key="1">
    <source>
        <dbReference type="EMBL" id="RPA92306.1"/>
    </source>
</evidence>
<dbReference type="EMBL" id="ML120476">
    <property type="protein sequence ID" value="RPA92306.1"/>
    <property type="molecule type" value="Genomic_DNA"/>
</dbReference>
<dbReference type="SUPFAM" id="SSF81383">
    <property type="entry name" value="F-box domain"/>
    <property type="match status" value="1"/>
</dbReference>
<keyword evidence="2" id="KW-1185">Reference proteome</keyword>
<dbReference type="OrthoDB" id="3971593at2759"/>
<evidence type="ECO:0000313" key="2">
    <source>
        <dbReference type="Proteomes" id="UP000276215"/>
    </source>
</evidence>